<gene>
    <name evidence="2" type="ORF">PVAP13_2NG047500</name>
</gene>
<evidence type="ECO:0000313" key="2">
    <source>
        <dbReference type="EMBL" id="KAG2631772.1"/>
    </source>
</evidence>
<dbReference type="Pfam" id="PF07859">
    <property type="entry name" value="Abhydrolase_3"/>
    <property type="match status" value="1"/>
</dbReference>
<dbReference type="SUPFAM" id="SSF53474">
    <property type="entry name" value="alpha/beta-Hydrolases"/>
    <property type="match status" value="1"/>
</dbReference>
<evidence type="ECO:0000313" key="3">
    <source>
        <dbReference type="Proteomes" id="UP000823388"/>
    </source>
</evidence>
<reference evidence="2" key="1">
    <citation type="submission" date="2020-05" db="EMBL/GenBank/DDBJ databases">
        <title>WGS assembly of Panicum virgatum.</title>
        <authorList>
            <person name="Lovell J.T."/>
            <person name="Jenkins J."/>
            <person name="Shu S."/>
            <person name="Juenger T.E."/>
            <person name="Schmutz J."/>
        </authorList>
    </citation>
    <scope>NUCLEOTIDE SEQUENCE</scope>
    <source>
        <strain evidence="2">AP13</strain>
    </source>
</reference>
<dbReference type="InterPro" id="IPR029058">
    <property type="entry name" value="AB_hydrolase_fold"/>
</dbReference>
<dbReference type="PANTHER" id="PTHR23024:SF635">
    <property type="entry name" value="OS07G0162700 PROTEIN"/>
    <property type="match status" value="1"/>
</dbReference>
<sequence length="352" mass="36918">MPAVSAAACCAAATPASEVVEDLFSFLRVLRDGTILRSPAEPVFCPTTFPTSHPSVQWKEAEYDKAKNLRVRMYKPAAAAGGGDASGNKLPVLVHFHGGGFCLGSCTWGNVHAFCLRLAADAGAVVLSAGYRLAPEHRLPAAFDDGASCMRWLRDQSVNAAEADAWLTEAADFGRVFVTGDSAGGTIAHHLAVRAGSAAAQPGGTTTADPVTVLGYVLMMPFFGGVRRTPSEAGCPAEAFPNLDLVDRFWRLSLPAGATRDHPAANPFGPDSPDLGSVDLRPVLVVAGGLDLIRDRTVDYAERLAAMGKPVELAEFAGKVHGFYLHEPGSEATGELIQAVVRFVDGCVAATE</sequence>
<keyword evidence="3" id="KW-1185">Reference proteome</keyword>
<accession>A0A8T0V5T6</accession>
<dbReference type="EMBL" id="CM029040">
    <property type="protein sequence ID" value="KAG2631772.1"/>
    <property type="molecule type" value="Genomic_DNA"/>
</dbReference>
<dbReference type="OrthoDB" id="408631at2759"/>
<dbReference type="InterPro" id="IPR013094">
    <property type="entry name" value="AB_hydrolase_3"/>
</dbReference>
<comment type="caution">
    <text evidence="2">The sequence shown here is derived from an EMBL/GenBank/DDBJ whole genome shotgun (WGS) entry which is preliminary data.</text>
</comment>
<organism evidence="2 3">
    <name type="scientific">Panicum virgatum</name>
    <name type="common">Blackwell switchgrass</name>
    <dbReference type="NCBI Taxonomy" id="38727"/>
    <lineage>
        <taxon>Eukaryota</taxon>
        <taxon>Viridiplantae</taxon>
        <taxon>Streptophyta</taxon>
        <taxon>Embryophyta</taxon>
        <taxon>Tracheophyta</taxon>
        <taxon>Spermatophyta</taxon>
        <taxon>Magnoliopsida</taxon>
        <taxon>Liliopsida</taxon>
        <taxon>Poales</taxon>
        <taxon>Poaceae</taxon>
        <taxon>PACMAD clade</taxon>
        <taxon>Panicoideae</taxon>
        <taxon>Panicodae</taxon>
        <taxon>Paniceae</taxon>
        <taxon>Panicinae</taxon>
        <taxon>Panicum</taxon>
        <taxon>Panicum sect. Hiantes</taxon>
    </lineage>
</organism>
<dbReference type="PANTHER" id="PTHR23024">
    <property type="entry name" value="ARYLACETAMIDE DEACETYLASE"/>
    <property type="match status" value="1"/>
</dbReference>
<dbReference type="AlphaFoldDB" id="A0A8T0V5T6"/>
<proteinExistence type="predicted"/>
<dbReference type="Gene3D" id="3.40.50.1820">
    <property type="entry name" value="alpha/beta hydrolase"/>
    <property type="match status" value="1"/>
</dbReference>
<feature type="domain" description="Alpha/beta hydrolase fold-3" evidence="1">
    <location>
        <begin position="93"/>
        <end position="324"/>
    </location>
</feature>
<name>A0A8T0V5T6_PANVG</name>
<evidence type="ECO:0000259" key="1">
    <source>
        <dbReference type="Pfam" id="PF07859"/>
    </source>
</evidence>
<dbReference type="Proteomes" id="UP000823388">
    <property type="component" value="Chromosome 2N"/>
</dbReference>
<protein>
    <recommendedName>
        <fullName evidence="1">Alpha/beta hydrolase fold-3 domain-containing protein</fullName>
    </recommendedName>
</protein>
<dbReference type="GO" id="GO:0016787">
    <property type="term" value="F:hydrolase activity"/>
    <property type="evidence" value="ECO:0007669"/>
    <property type="project" value="InterPro"/>
</dbReference>
<dbReference type="InterPro" id="IPR050466">
    <property type="entry name" value="Carboxylest/Gibb_receptor"/>
</dbReference>